<dbReference type="InterPro" id="IPR015943">
    <property type="entry name" value="WD40/YVTN_repeat-like_dom_sf"/>
</dbReference>
<organism evidence="2 3">
    <name type="scientific">Reticulomyxa filosa</name>
    <dbReference type="NCBI Taxonomy" id="46433"/>
    <lineage>
        <taxon>Eukaryota</taxon>
        <taxon>Sar</taxon>
        <taxon>Rhizaria</taxon>
        <taxon>Retaria</taxon>
        <taxon>Foraminifera</taxon>
        <taxon>Monothalamids</taxon>
        <taxon>Reticulomyxidae</taxon>
        <taxon>Reticulomyxa</taxon>
    </lineage>
</organism>
<feature type="compositionally biased region" description="Polar residues" evidence="1">
    <location>
        <begin position="60"/>
        <end position="70"/>
    </location>
</feature>
<dbReference type="AlphaFoldDB" id="X6MDR4"/>
<feature type="region of interest" description="Disordered" evidence="1">
    <location>
        <begin position="51"/>
        <end position="70"/>
    </location>
</feature>
<evidence type="ECO:0000313" key="2">
    <source>
        <dbReference type="EMBL" id="ETO12019.1"/>
    </source>
</evidence>
<protein>
    <submittedName>
        <fullName evidence="2">Uncharacterized protein</fullName>
    </submittedName>
</protein>
<dbReference type="Gene3D" id="2.130.10.10">
    <property type="entry name" value="YVTN repeat-like/Quinoprotein amine dehydrogenase"/>
    <property type="match status" value="1"/>
</dbReference>
<sequence>EKEINEKKQSEEISKMNSDNKILRQQLDTILTEIKQLKKEIQFKNNQIHNIDEDKKENDSNNQLFQTKHNPSSKFNFDLFCSSSRLINTFTEHTMAVWNIDYSTFDDCQFICSGSHDNT</sequence>
<evidence type="ECO:0000256" key="1">
    <source>
        <dbReference type="SAM" id="MobiDB-lite"/>
    </source>
</evidence>
<gene>
    <name evidence="2" type="ORF">RFI_25357</name>
</gene>
<evidence type="ECO:0000313" key="3">
    <source>
        <dbReference type="Proteomes" id="UP000023152"/>
    </source>
</evidence>
<feature type="non-terminal residue" evidence="2">
    <location>
        <position position="119"/>
    </location>
</feature>
<reference evidence="2 3" key="1">
    <citation type="journal article" date="2013" name="Curr. Biol.">
        <title>The Genome of the Foraminiferan Reticulomyxa filosa.</title>
        <authorList>
            <person name="Glockner G."/>
            <person name="Hulsmann N."/>
            <person name="Schleicher M."/>
            <person name="Noegel A.A."/>
            <person name="Eichinger L."/>
            <person name="Gallinger C."/>
            <person name="Pawlowski J."/>
            <person name="Sierra R."/>
            <person name="Euteneuer U."/>
            <person name="Pillet L."/>
            <person name="Moustafa A."/>
            <person name="Platzer M."/>
            <person name="Groth M."/>
            <person name="Szafranski K."/>
            <person name="Schliwa M."/>
        </authorList>
    </citation>
    <scope>NUCLEOTIDE SEQUENCE [LARGE SCALE GENOMIC DNA]</scope>
</reference>
<dbReference type="EMBL" id="ASPP01021814">
    <property type="protein sequence ID" value="ETO12019.1"/>
    <property type="molecule type" value="Genomic_DNA"/>
</dbReference>
<name>X6MDR4_RETFI</name>
<proteinExistence type="predicted"/>
<keyword evidence="3" id="KW-1185">Reference proteome</keyword>
<feature type="non-terminal residue" evidence="2">
    <location>
        <position position="1"/>
    </location>
</feature>
<dbReference type="Proteomes" id="UP000023152">
    <property type="component" value="Unassembled WGS sequence"/>
</dbReference>
<accession>X6MDR4</accession>
<comment type="caution">
    <text evidence="2">The sequence shown here is derived from an EMBL/GenBank/DDBJ whole genome shotgun (WGS) entry which is preliminary data.</text>
</comment>